<comment type="caution">
    <text evidence="5">The sequence shown here is derived from an EMBL/GenBank/DDBJ whole genome shotgun (WGS) entry which is preliminary data.</text>
</comment>
<accession>A0A369J4G9</accession>
<organism evidence="5 6">
    <name type="scientific">Hypsizygus marmoreus</name>
    <name type="common">White beech mushroom</name>
    <name type="synonym">Agaricus marmoreus</name>
    <dbReference type="NCBI Taxonomy" id="39966"/>
    <lineage>
        <taxon>Eukaryota</taxon>
        <taxon>Fungi</taxon>
        <taxon>Dikarya</taxon>
        <taxon>Basidiomycota</taxon>
        <taxon>Agaricomycotina</taxon>
        <taxon>Agaricomycetes</taxon>
        <taxon>Agaricomycetidae</taxon>
        <taxon>Agaricales</taxon>
        <taxon>Tricholomatineae</taxon>
        <taxon>Lyophyllaceae</taxon>
        <taxon>Hypsizygus</taxon>
    </lineage>
</organism>
<dbReference type="PANTHER" id="PTHR32183:SF11">
    <property type="entry name" value="THIOL METHYLTRANSFERASE 2-RELATED"/>
    <property type="match status" value="1"/>
</dbReference>
<evidence type="ECO:0000256" key="2">
    <source>
        <dbReference type="ARBA" id="ARBA00022603"/>
    </source>
</evidence>
<reference evidence="5" key="1">
    <citation type="submission" date="2018-04" db="EMBL/GenBank/DDBJ databases">
        <title>Whole genome sequencing of Hypsizygus marmoreus.</title>
        <authorList>
            <person name="Choi I.-G."/>
            <person name="Min B."/>
            <person name="Kim J.-G."/>
            <person name="Kim S."/>
            <person name="Oh Y.-L."/>
            <person name="Kong W.-S."/>
            <person name="Park H."/>
            <person name="Jeong J."/>
            <person name="Song E.-S."/>
        </authorList>
    </citation>
    <scope>NUCLEOTIDE SEQUENCE [LARGE SCALE GENOMIC DNA]</scope>
    <source>
        <strain evidence="5">51987-8</strain>
    </source>
</reference>
<evidence type="ECO:0000256" key="4">
    <source>
        <dbReference type="ARBA" id="ARBA00022691"/>
    </source>
</evidence>
<name>A0A369J4G9_HYPMA</name>
<keyword evidence="4" id="KW-0949">S-adenosyl-L-methionine</keyword>
<keyword evidence="6" id="KW-1185">Reference proteome</keyword>
<keyword evidence="3" id="KW-0808">Transferase</keyword>
<dbReference type="GO" id="GO:0032259">
    <property type="term" value="P:methylation"/>
    <property type="evidence" value="ECO:0007669"/>
    <property type="project" value="UniProtKB-KW"/>
</dbReference>
<evidence type="ECO:0000256" key="1">
    <source>
        <dbReference type="ARBA" id="ARBA00022553"/>
    </source>
</evidence>
<evidence type="ECO:0000256" key="3">
    <source>
        <dbReference type="ARBA" id="ARBA00022679"/>
    </source>
</evidence>
<proteinExistence type="predicted"/>
<dbReference type="GO" id="GO:0008757">
    <property type="term" value="F:S-adenosylmethionine-dependent methyltransferase activity"/>
    <property type="evidence" value="ECO:0007669"/>
    <property type="project" value="InterPro"/>
</dbReference>
<dbReference type="Proteomes" id="UP000076154">
    <property type="component" value="Unassembled WGS sequence"/>
</dbReference>
<dbReference type="CDD" id="cd02440">
    <property type="entry name" value="AdoMet_MTases"/>
    <property type="match status" value="1"/>
</dbReference>
<dbReference type="SUPFAM" id="SSF53335">
    <property type="entry name" value="S-adenosyl-L-methionine-dependent methyltransferases"/>
    <property type="match status" value="1"/>
</dbReference>
<dbReference type="OrthoDB" id="276151at2759"/>
<evidence type="ECO:0000313" key="6">
    <source>
        <dbReference type="Proteomes" id="UP000076154"/>
    </source>
</evidence>
<dbReference type="InterPro" id="IPR008854">
    <property type="entry name" value="TPMT"/>
</dbReference>
<dbReference type="AlphaFoldDB" id="A0A369J4G9"/>
<sequence>MSVPSNPIPPVASLPDVAKVREIIKGDDPSTWDIAWQANLTPWDGGDIQPPLREIIESGGIDFPRKGRALVPGCGSGYDAIYIASKLNLETFGMDIAKTAIERAQKIAQSKVNASAVNVKFKLGDFFALKATSDEEKFDLVYDYTFFVAIPPTKRPEWAQQMASLIRPGGYLITLVFPINPPTELGPPFFVRVEHYEDVLGANFVKVADKVPETSVPTHVGIERIVVWKRS</sequence>
<dbReference type="STRING" id="39966.A0A369J4G9"/>
<dbReference type="PROSITE" id="PS51585">
    <property type="entry name" value="SAM_MT_TPMT"/>
    <property type="match status" value="1"/>
</dbReference>
<dbReference type="InterPro" id="IPR029063">
    <property type="entry name" value="SAM-dependent_MTases_sf"/>
</dbReference>
<dbReference type="Gene3D" id="3.40.50.150">
    <property type="entry name" value="Vaccinia Virus protein VP39"/>
    <property type="match status" value="1"/>
</dbReference>
<dbReference type="EMBL" id="LUEZ02000136">
    <property type="protein sequence ID" value="RDB16040.1"/>
    <property type="molecule type" value="Genomic_DNA"/>
</dbReference>
<keyword evidence="1" id="KW-0597">Phosphoprotein</keyword>
<dbReference type="InParanoid" id="A0A369J4G9"/>
<evidence type="ECO:0000313" key="5">
    <source>
        <dbReference type="EMBL" id="RDB16040.1"/>
    </source>
</evidence>
<protein>
    <submittedName>
        <fullName evidence="5">Thiol methyltransferase 2</fullName>
    </submittedName>
</protein>
<dbReference type="Pfam" id="PF05724">
    <property type="entry name" value="TPMT"/>
    <property type="match status" value="1"/>
</dbReference>
<dbReference type="PANTHER" id="PTHR32183">
    <property type="match status" value="1"/>
</dbReference>
<gene>
    <name evidence="5" type="primary">HOL3_1</name>
    <name evidence="5" type="ORF">Hypma_003429</name>
</gene>
<keyword evidence="2 5" id="KW-0489">Methyltransferase</keyword>